<dbReference type="InterPro" id="IPR010524">
    <property type="entry name" value="Sig_transdc_resp-reg_PrpR_N"/>
</dbReference>
<dbReference type="InterPro" id="IPR009057">
    <property type="entry name" value="Homeodomain-like_sf"/>
</dbReference>
<gene>
    <name evidence="6" type="ORF">SAMN05216362_12112</name>
</gene>
<evidence type="ECO:0000259" key="5">
    <source>
        <dbReference type="PROSITE" id="PS50045"/>
    </source>
</evidence>
<evidence type="ECO:0000313" key="6">
    <source>
        <dbReference type="EMBL" id="SEQ65711.1"/>
    </source>
</evidence>
<dbReference type="RefSeq" id="WP_177176366.1">
    <property type="nucleotide sequence ID" value="NZ_FOES01000021.1"/>
</dbReference>
<proteinExistence type="predicted"/>
<dbReference type="SUPFAM" id="SSF159800">
    <property type="entry name" value="PrpR receptor domain-like"/>
    <property type="match status" value="1"/>
</dbReference>
<dbReference type="Pfam" id="PF02954">
    <property type="entry name" value="HTH_8"/>
    <property type="match status" value="1"/>
</dbReference>
<dbReference type="InterPro" id="IPR002078">
    <property type="entry name" value="Sigma_54_int"/>
</dbReference>
<dbReference type="Gene3D" id="3.40.50.300">
    <property type="entry name" value="P-loop containing nucleotide triphosphate hydrolases"/>
    <property type="match status" value="1"/>
</dbReference>
<dbReference type="EMBL" id="FOES01000021">
    <property type="protein sequence ID" value="SEQ65711.1"/>
    <property type="molecule type" value="Genomic_DNA"/>
</dbReference>
<dbReference type="GO" id="GO:0000156">
    <property type="term" value="F:phosphorelay response regulator activity"/>
    <property type="evidence" value="ECO:0007669"/>
    <property type="project" value="InterPro"/>
</dbReference>
<dbReference type="Pfam" id="PF06506">
    <property type="entry name" value="PrpR_N"/>
    <property type="match status" value="1"/>
</dbReference>
<dbReference type="InterPro" id="IPR027417">
    <property type="entry name" value="P-loop_NTPase"/>
</dbReference>
<dbReference type="Proteomes" id="UP000199427">
    <property type="component" value="Unassembled WGS sequence"/>
</dbReference>
<dbReference type="Pfam" id="PF14532">
    <property type="entry name" value="Sigma54_activ_2"/>
    <property type="match status" value="1"/>
</dbReference>
<dbReference type="Gene3D" id="1.10.10.60">
    <property type="entry name" value="Homeodomain-like"/>
    <property type="match status" value="1"/>
</dbReference>
<dbReference type="SUPFAM" id="SSF52540">
    <property type="entry name" value="P-loop containing nucleoside triphosphate hydrolases"/>
    <property type="match status" value="1"/>
</dbReference>
<dbReference type="GO" id="GO:0005524">
    <property type="term" value="F:ATP binding"/>
    <property type="evidence" value="ECO:0007669"/>
    <property type="project" value="UniProtKB-KW"/>
</dbReference>
<dbReference type="GO" id="GO:0006355">
    <property type="term" value="P:regulation of DNA-templated transcription"/>
    <property type="evidence" value="ECO:0007669"/>
    <property type="project" value="InterPro"/>
</dbReference>
<keyword evidence="3" id="KW-0805">Transcription regulation</keyword>
<dbReference type="Gene3D" id="1.10.8.60">
    <property type="match status" value="1"/>
</dbReference>
<dbReference type="AlphaFoldDB" id="A0A1H9HTQ9"/>
<evidence type="ECO:0000256" key="2">
    <source>
        <dbReference type="ARBA" id="ARBA00022840"/>
    </source>
</evidence>
<reference evidence="6 7" key="1">
    <citation type="submission" date="2016-10" db="EMBL/GenBank/DDBJ databases">
        <authorList>
            <person name="de Groot N.N."/>
        </authorList>
    </citation>
    <scope>NUCLEOTIDE SEQUENCE [LARGE SCALE GENOMIC DNA]</scope>
    <source>
        <strain evidence="6 7">DSM 21633</strain>
    </source>
</reference>
<evidence type="ECO:0000256" key="1">
    <source>
        <dbReference type="ARBA" id="ARBA00022741"/>
    </source>
</evidence>
<keyword evidence="7" id="KW-1185">Reference proteome</keyword>
<evidence type="ECO:0000313" key="7">
    <source>
        <dbReference type="Proteomes" id="UP000199427"/>
    </source>
</evidence>
<keyword evidence="1" id="KW-0547">Nucleotide-binding</keyword>
<name>A0A1H9HTQ9_9BACI</name>
<keyword evidence="4" id="KW-0804">Transcription</keyword>
<organism evidence="6 7">
    <name type="scientific">Piscibacillus halophilus</name>
    <dbReference type="NCBI Taxonomy" id="571933"/>
    <lineage>
        <taxon>Bacteria</taxon>
        <taxon>Bacillati</taxon>
        <taxon>Bacillota</taxon>
        <taxon>Bacilli</taxon>
        <taxon>Bacillales</taxon>
        <taxon>Bacillaceae</taxon>
        <taxon>Piscibacillus</taxon>
    </lineage>
</organism>
<dbReference type="Pfam" id="PF25601">
    <property type="entry name" value="AAA_lid_14"/>
    <property type="match status" value="1"/>
</dbReference>
<evidence type="ECO:0000256" key="4">
    <source>
        <dbReference type="ARBA" id="ARBA00023163"/>
    </source>
</evidence>
<dbReference type="InterPro" id="IPR002197">
    <property type="entry name" value="HTH_Fis"/>
</dbReference>
<protein>
    <submittedName>
        <fullName evidence="6">Sigma-54 interaction domain-containing protein</fullName>
    </submittedName>
</protein>
<dbReference type="PRINTS" id="PR01590">
    <property type="entry name" value="HTHFIS"/>
</dbReference>
<dbReference type="SUPFAM" id="SSF46689">
    <property type="entry name" value="Homeodomain-like"/>
    <property type="match status" value="1"/>
</dbReference>
<dbReference type="InterPro" id="IPR058031">
    <property type="entry name" value="AAA_lid_NorR"/>
</dbReference>
<accession>A0A1H9HTQ9</accession>
<dbReference type="PROSITE" id="PS50045">
    <property type="entry name" value="SIGMA54_INTERACT_4"/>
    <property type="match status" value="1"/>
</dbReference>
<dbReference type="STRING" id="571933.SAMN05216362_12112"/>
<evidence type="ECO:0000256" key="3">
    <source>
        <dbReference type="ARBA" id="ARBA00023015"/>
    </source>
</evidence>
<dbReference type="GO" id="GO:0043565">
    <property type="term" value="F:sequence-specific DNA binding"/>
    <property type="evidence" value="ECO:0007669"/>
    <property type="project" value="InterPro"/>
</dbReference>
<feature type="domain" description="Sigma-54 factor interaction" evidence="5">
    <location>
        <begin position="303"/>
        <end position="494"/>
    </location>
</feature>
<dbReference type="Gene3D" id="3.40.50.10660">
    <property type="entry name" value="PrpR receptor domain-like"/>
    <property type="match status" value="1"/>
</dbReference>
<keyword evidence="2" id="KW-0067">ATP-binding</keyword>
<sequence length="568" mass="64648">MKVKVMFIAPYQAMVPLVEECKADLTDLEIDLEVGNLQDGVEIAKQAELAGYHIIISRGGTAQMIRKAISLPVVDVNITGYDILRILTLAKNFSEKKALVGFTNITLGAQSIADVLDYPIDVYSIKQADDVKELLPKLKAEGYGLILGDVVTVEEANRHGMEGVLLQSGREAIYSAFNKAKQQFVYHRYNLSRIGLLTERLKEHQEDLIIVNENGGIVHEVWTSFESLPISYDTLQDFSEQVLIHGTVREFVNVNIGQEIEVYGYKNEIFNKTYFIFTFSLNVNAFNRLNGIRVQAENQKPKLIHQSEAMNQALKVIDQSVNQHQLYVLYGEPGSGKGLFAEYIHYKTNGSSLLVVIDFKNCQAADLNRILSSNVKTIYFKNIDEQPATEKLNLIRTYLYQLINQGIRVILSSRPDWLNELVINDDQLVEVYVPSLDQRDEDFKGLVTLFMTEFHQTLGTQPIRVKEEAIKEMKKVNWPHNVRELKSFIKTLVLSEKGYVIETSRVKALLNEKKKSENKKVPVLEGTLEEIESRVIEAVLEEEDFNQSKTAKRLGINRSTLWRKLNKS</sequence>
<dbReference type="Gene3D" id="3.40.50.2300">
    <property type="match status" value="1"/>
</dbReference>
<dbReference type="PANTHER" id="PTHR32071">
    <property type="entry name" value="TRANSCRIPTIONAL REGULATORY PROTEIN"/>
    <property type="match status" value="1"/>
</dbReference>